<feature type="non-terminal residue" evidence="1">
    <location>
        <position position="1"/>
    </location>
</feature>
<evidence type="ECO:0000313" key="2">
    <source>
        <dbReference type="Proteomes" id="UP000838756"/>
    </source>
</evidence>
<protein>
    <submittedName>
        <fullName evidence="1">Jg2164 protein</fullName>
    </submittedName>
</protein>
<evidence type="ECO:0000313" key="1">
    <source>
        <dbReference type="EMBL" id="CAH2217374.1"/>
    </source>
</evidence>
<accession>A0A8S4QT69</accession>
<keyword evidence="2" id="KW-1185">Reference proteome</keyword>
<sequence length="80" mass="9228">MFAIRSLLRTNTQFAKNAVQQRNMSAFAVPARNKISKGHVLVECSRYNLERLDFMRRYNINRFDEGALTSLLSQPTTDGF</sequence>
<reference evidence="1" key="1">
    <citation type="submission" date="2022-03" db="EMBL/GenBank/DDBJ databases">
        <authorList>
            <person name="Lindestad O."/>
        </authorList>
    </citation>
    <scope>NUCLEOTIDE SEQUENCE</scope>
</reference>
<dbReference type="OrthoDB" id="6093252at2759"/>
<gene>
    <name evidence="1" type="primary">jg2164</name>
    <name evidence="1" type="ORF">PAEG_LOCUS5286</name>
</gene>
<organism evidence="1 2">
    <name type="scientific">Pararge aegeria aegeria</name>
    <dbReference type="NCBI Taxonomy" id="348720"/>
    <lineage>
        <taxon>Eukaryota</taxon>
        <taxon>Metazoa</taxon>
        <taxon>Ecdysozoa</taxon>
        <taxon>Arthropoda</taxon>
        <taxon>Hexapoda</taxon>
        <taxon>Insecta</taxon>
        <taxon>Pterygota</taxon>
        <taxon>Neoptera</taxon>
        <taxon>Endopterygota</taxon>
        <taxon>Lepidoptera</taxon>
        <taxon>Glossata</taxon>
        <taxon>Ditrysia</taxon>
        <taxon>Papilionoidea</taxon>
        <taxon>Nymphalidae</taxon>
        <taxon>Satyrinae</taxon>
        <taxon>Satyrini</taxon>
        <taxon>Parargina</taxon>
        <taxon>Pararge</taxon>
    </lineage>
</organism>
<name>A0A8S4QT69_9NEOP</name>
<dbReference type="EMBL" id="CAKXAJ010017994">
    <property type="protein sequence ID" value="CAH2217374.1"/>
    <property type="molecule type" value="Genomic_DNA"/>
</dbReference>
<proteinExistence type="predicted"/>
<comment type="caution">
    <text evidence="1">The sequence shown here is derived from an EMBL/GenBank/DDBJ whole genome shotgun (WGS) entry which is preliminary data.</text>
</comment>
<dbReference type="Proteomes" id="UP000838756">
    <property type="component" value="Unassembled WGS sequence"/>
</dbReference>
<dbReference type="AlphaFoldDB" id="A0A8S4QT69"/>